<dbReference type="InterPro" id="IPR017896">
    <property type="entry name" value="4Fe4S_Fe-S-bd"/>
</dbReference>
<dbReference type="CDD" id="cd02143">
    <property type="entry name" value="nitroreductase_FeS-like"/>
    <property type="match status" value="1"/>
</dbReference>
<feature type="domain" description="4Fe-4S ferredoxin-type" evidence="6">
    <location>
        <begin position="2"/>
        <end position="31"/>
    </location>
</feature>
<dbReference type="RefSeq" id="WP_044348471.1">
    <property type="nucleotide sequence ID" value="NZ_AZAC01000012.1"/>
</dbReference>
<dbReference type="Pfam" id="PF00881">
    <property type="entry name" value="Nitroreductase"/>
    <property type="match status" value="1"/>
</dbReference>
<dbReference type="SUPFAM" id="SSF54862">
    <property type="entry name" value="4Fe-4S ferredoxins"/>
    <property type="match status" value="1"/>
</dbReference>
<dbReference type="PROSITE" id="PS51379">
    <property type="entry name" value="4FE4S_FER_2"/>
    <property type="match status" value="2"/>
</dbReference>
<protein>
    <recommendedName>
        <fullName evidence="6">4Fe-4S ferredoxin-type domain-containing protein</fullName>
    </recommendedName>
</protein>
<evidence type="ECO:0000256" key="2">
    <source>
        <dbReference type="ARBA" id="ARBA00022723"/>
    </source>
</evidence>
<dbReference type="SUPFAM" id="SSF55469">
    <property type="entry name" value="FMN-dependent nitroreductase-like"/>
    <property type="match status" value="1"/>
</dbReference>
<evidence type="ECO:0000313" key="7">
    <source>
        <dbReference type="EMBL" id="KIX14063.1"/>
    </source>
</evidence>
<dbReference type="PROSITE" id="PS00198">
    <property type="entry name" value="4FE4S_FER_1"/>
    <property type="match status" value="1"/>
</dbReference>
<proteinExistence type="inferred from homology"/>
<dbReference type="Gene3D" id="3.40.109.10">
    <property type="entry name" value="NADH Oxidase"/>
    <property type="match status" value="1"/>
</dbReference>
<dbReference type="OrthoDB" id="368873at2"/>
<keyword evidence="5" id="KW-0411">Iron-sulfur</keyword>
<feature type="domain" description="4Fe-4S ferredoxin-type" evidence="6">
    <location>
        <begin position="35"/>
        <end position="64"/>
    </location>
</feature>
<evidence type="ECO:0000256" key="1">
    <source>
        <dbReference type="ARBA" id="ARBA00007118"/>
    </source>
</evidence>
<dbReference type="InterPro" id="IPR000415">
    <property type="entry name" value="Nitroreductase-like"/>
</dbReference>
<keyword evidence="2" id="KW-0479">Metal-binding</keyword>
<dbReference type="Gene3D" id="3.30.70.20">
    <property type="match status" value="1"/>
</dbReference>
<dbReference type="GO" id="GO:0051536">
    <property type="term" value="F:iron-sulfur cluster binding"/>
    <property type="evidence" value="ECO:0007669"/>
    <property type="project" value="UniProtKB-KW"/>
</dbReference>
<keyword evidence="4" id="KW-0408">Iron</keyword>
<organism evidence="7 8">
    <name type="scientific">Dethiosulfatarculus sandiegensis</name>
    <dbReference type="NCBI Taxonomy" id="1429043"/>
    <lineage>
        <taxon>Bacteria</taxon>
        <taxon>Pseudomonadati</taxon>
        <taxon>Thermodesulfobacteriota</taxon>
        <taxon>Desulfarculia</taxon>
        <taxon>Desulfarculales</taxon>
        <taxon>Desulfarculaceae</taxon>
        <taxon>Dethiosulfatarculus</taxon>
    </lineage>
</organism>
<keyword evidence="8" id="KW-1185">Reference proteome</keyword>
<dbReference type="PANTHER" id="PTHR43673">
    <property type="entry name" value="NAD(P)H NITROREDUCTASE YDGI-RELATED"/>
    <property type="match status" value="1"/>
</dbReference>
<dbReference type="Pfam" id="PF13237">
    <property type="entry name" value="Fer4_10"/>
    <property type="match status" value="1"/>
</dbReference>
<evidence type="ECO:0000259" key="6">
    <source>
        <dbReference type="PROSITE" id="PS51379"/>
    </source>
</evidence>
<dbReference type="PANTHER" id="PTHR43673:SF10">
    <property type="entry name" value="NADH DEHYDROGENASE_NAD(P)H NITROREDUCTASE XCC3605-RELATED"/>
    <property type="match status" value="1"/>
</dbReference>
<dbReference type="STRING" id="1429043.X474_10540"/>
<dbReference type="InterPro" id="IPR029479">
    <property type="entry name" value="Nitroreductase"/>
</dbReference>
<accession>A0A0D2HUF2</accession>
<sequence>MAYIEIDQELCQKDGFCAAVCPMGIILGKPKDLPQTVSGGEDICIDCGHCVAVCPTTAITQRTMSPDDCPPLEKNANWDQDQAEEFLRKRRSIRVYKNEPIEKEKLEKLIDVARYAPSGHNIQPARWLVIQDADEMHAIGGLVCDWMRYMVENKPKIARTLSMDKIIELWDKGVDRILRGAPHLIVAHAHKDERTAPAACTIALAYLELFAPSLGLGSCWAGFFNTAANLWQPLMDRLNLPEGHVSQGAQMVGYPKIGYQRLPLRKPPVITWR</sequence>
<dbReference type="GO" id="GO:0046872">
    <property type="term" value="F:metal ion binding"/>
    <property type="evidence" value="ECO:0007669"/>
    <property type="project" value="UniProtKB-KW"/>
</dbReference>
<dbReference type="AlphaFoldDB" id="A0A0D2HUF2"/>
<keyword evidence="3" id="KW-0560">Oxidoreductase</keyword>
<comment type="similarity">
    <text evidence="1">Belongs to the nitroreductase family.</text>
</comment>
<evidence type="ECO:0000313" key="8">
    <source>
        <dbReference type="Proteomes" id="UP000032233"/>
    </source>
</evidence>
<gene>
    <name evidence="7" type="ORF">X474_10540</name>
</gene>
<dbReference type="InParanoid" id="A0A0D2HUF2"/>
<evidence type="ECO:0000256" key="3">
    <source>
        <dbReference type="ARBA" id="ARBA00023002"/>
    </source>
</evidence>
<dbReference type="Proteomes" id="UP000032233">
    <property type="component" value="Unassembled WGS sequence"/>
</dbReference>
<reference evidence="7 8" key="1">
    <citation type="submission" date="2013-11" db="EMBL/GenBank/DDBJ databases">
        <title>Metagenomic analysis of a methanogenic consortium involved in long chain n-alkane degradation.</title>
        <authorList>
            <person name="Davidova I.A."/>
            <person name="Callaghan A.V."/>
            <person name="Wawrik B."/>
            <person name="Pruitt S."/>
            <person name="Marks C."/>
            <person name="Duncan K.E."/>
            <person name="Suflita J.M."/>
        </authorList>
    </citation>
    <scope>NUCLEOTIDE SEQUENCE [LARGE SCALE GENOMIC DNA]</scope>
    <source>
        <strain evidence="7 8">SPR</strain>
    </source>
</reference>
<comment type="caution">
    <text evidence="7">The sequence shown here is derived from an EMBL/GenBank/DDBJ whole genome shotgun (WGS) entry which is preliminary data.</text>
</comment>
<evidence type="ECO:0000256" key="5">
    <source>
        <dbReference type="ARBA" id="ARBA00023014"/>
    </source>
</evidence>
<dbReference type="PATRIC" id="fig|1429043.3.peg.2236"/>
<dbReference type="EMBL" id="AZAC01000012">
    <property type="protein sequence ID" value="KIX14063.1"/>
    <property type="molecule type" value="Genomic_DNA"/>
</dbReference>
<evidence type="ECO:0000256" key="4">
    <source>
        <dbReference type="ARBA" id="ARBA00023004"/>
    </source>
</evidence>
<dbReference type="InterPro" id="IPR017900">
    <property type="entry name" value="4Fe4S_Fe_S_CS"/>
</dbReference>
<name>A0A0D2HUF2_9BACT</name>
<dbReference type="GO" id="GO:0016491">
    <property type="term" value="F:oxidoreductase activity"/>
    <property type="evidence" value="ECO:0007669"/>
    <property type="project" value="UniProtKB-KW"/>
</dbReference>